<dbReference type="InterPro" id="IPR019510">
    <property type="entry name" value="AKAP7-like_phosphoesterase"/>
</dbReference>
<dbReference type="InterPro" id="IPR009210">
    <property type="entry name" value="ASCC1"/>
</dbReference>
<protein>
    <recommendedName>
        <fullName evidence="1">A-kinase anchor protein 7-like phosphoesterase domain-containing protein</fullName>
    </recommendedName>
</protein>
<dbReference type="Proteomes" id="UP000030651">
    <property type="component" value="Unassembled WGS sequence"/>
</dbReference>
<proteinExistence type="predicted"/>
<dbReference type="GO" id="GO:0006355">
    <property type="term" value="P:regulation of DNA-templated transcription"/>
    <property type="evidence" value="ECO:0007669"/>
    <property type="project" value="TreeGrafter"/>
</dbReference>
<evidence type="ECO:0000313" key="3">
    <source>
        <dbReference type="Proteomes" id="UP000030651"/>
    </source>
</evidence>
<accession>W3WUC4</accession>
<dbReference type="KEGG" id="pfy:PFICI_11324"/>
<dbReference type="GeneID" id="19276337"/>
<dbReference type="OrthoDB" id="277832at2759"/>
<evidence type="ECO:0000313" key="2">
    <source>
        <dbReference type="EMBL" id="ETS77450.1"/>
    </source>
</evidence>
<dbReference type="AlphaFoldDB" id="W3WUC4"/>
<dbReference type="InParanoid" id="W3WUC4"/>
<dbReference type="EMBL" id="KI912116">
    <property type="protein sequence ID" value="ETS77450.1"/>
    <property type="molecule type" value="Genomic_DNA"/>
</dbReference>
<sequence length="258" mass="27591">MPPKPFPTHFLCIPLVTATSRHQLAASLASFSADVTSPDSFAVPAGAIRPVGTLHLTLGVMSFPRNEGVDKAVELLQTLTPAKMLSEARAATMSNAAAAAAAIKGQGKVVGGQKDSPAQPLLSVTLKGLHSMQSASKASTLYSSPVDADGALQRFCEKLKAAFEEAGFMMSDKRPLLLHATIVNTIYIKGRRHQGGGKKREKITIDARGILDRYEDNVWMENVPIEKIAICRMGAKETEDGQDQAYEVEAEIDVDGTT</sequence>
<dbReference type="eggNOG" id="KOG2814">
    <property type="taxonomic scope" value="Eukaryota"/>
</dbReference>
<feature type="domain" description="A-kinase anchor protein 7-like phosphoesterase" evidence="1">
    <location>
        <begin position="7"/>
        <end position="253"/>
    </location>
</feature>
<dbReference type="RefSeq" id="XP_007838096.1">
    <property type="nucleotide sequence ID" value="XM_007839905.1"/>
</dbReference>
<organism evidence="2 3">
    <name type="scientific">Pestalotiopsis fici (strain W106-1 / CGMCC3.15140)</name>
    <dbReference type="NCBI Taxonomy" id="1229662"/>
    <lineage>
        <taxon>Eukaryota</taxon>
        <taxon>Fungi</taxon>
        <taxon>Dikarya</taxon>
        <taxon>Ascomycota</taxon>
        <taxon>Pezizomycotina</taxon>
        <taxon>Sordariomycetes</taxon>
        <taxon>Xylariomycetidae</taxon>
        <taxon>Amphisphaeriales</taxon>
        <taxon>Sporocadaceae</taxon>
        <taxon>Pestalotiopsis</taxon>
    </lineage>
</organism>
<dbReference type="GO" id="GO:0006307">
    <property type="term" value="P:DNA alkylation repair"/>
    <property type="evidence" value="ECO:0007669"/>
    <property type="project" value="InterPro"/>
</dbReference>
<keyword evidence="3" id="KW-1185">Reference proteome</keyword>
<dbReference type="PANTHER" id="PTHR13360">
    <property type="entry name" value="ACTIVATING SIGNAL COINTEGRATOR 1 COMPLEX SUBUNIT 1"/>
    <property type="match status" value="1"/>
</dbReference>
<dbReference type="OMA" id="LYPFCVK"/>
<dbReference type="GO" id="GO:0005634">
    <property type="term" value="C:nucleus"/>
    <property type="evidence" value="ECO:0007669"/>
    <property type="project" value="TreeGrafter"/>
</dbReference>
<dbReference type="Gene3D" id="3.90.1140.10">
    <property type="entry name" value="Cyclic phosphodiesterase"/>
    <property type="match status" value="1"/>
</dbReference>
<name>W3WUC4_PESFW</name>
<dbReference type="STRING" id="1229662.W3WUC4"/>
<dbReference type="PANTHER" id="PTHR13360:SF1">
    <property type="entry name" value="ACTIVATING SIGNAL COINTEGRATOR 1 COMPLEX SUBUNIT 1"/>
    <property type="match status" value="1"/>
</dbReference>
<evidence type="ECO:0000259" key="1">
    <source>
        <dbReference type="Pfam" id="PF10469"/>
    </source>
</evidence>
<gene>
    <name evidence="2" type="ORF">PFICI_11324</name>
</gene>
<dbReference type="HOGENOM" id="CLU_038379_0_0_1"/>
<dbReference type="Pfam" id="PF10469">
    <property type="entry name" value="AKAP7_NLS"/>
    <property type="match status" value="1"/>
</dbReference>
<reference evidence="3" key="1">
    <citation type="journal article" date="2015" name="BMC Genomics">
        <title>Genomic and transcriptomic analysis of the endophytic fungus Pestalotiopsis fici reveals its lifestyle and high potential for synthesis of natural products.</title>
        <authorList>
            <person name="Wang X."/>
            <person name="Zhang X."/>
            <person name="Liu L."/>
            <person name="Xiang M."/>
            <person name="Wang W."/>
            <person name="Sun X."/>
            <person name="Che Y."/>
            <person name="Guo L."/>
            <person name="Liu G."/>
            <person name="Guo L."/>
            <person name="Wang C."/>
            <person name="Yin W.B."/>
            <person name="Stadler M."/>
            <person name="Zhang X."/>
            <person name="Liu X."/>
        </authorList>
    </citation>
    <scope>NUCLEOTIDE SEQUENCE [LARGE SCALE GENOMIC DNA]</scope>
    <source>
        <strain evidence="3">W106-1 / CGMCC3.15140</strain>
    </source>
</reference>